<accession>A0ABD0VGD3</accession>
<proteinExistence type="predicted"/>
<protein>
    <submittedName>
        <fullName evidence="1">Uncharacterized protein</fullName>
    </submittedName>
</protein>
<dbReference type="AlphaFoldDB" id="A0ABD0VGD3"/>
<name>A0ABD0VGD3_DENTH</name>
<gene>
    <name evidence="1" type="ORF">M5K25_007853</name>
</gene>
<organism evidence="1 2">
    <name type="scientific">Dendrobium thyrsiflorum</name>
    <name type="common">Pinecone-like raceme dendrobium</name>
    <name type="synonym">Orchid</name>
    <dbReference type="NCBI Taxonomy" id="117978"/>
    <lineage>
        <taxon>Eukaryota</taxon>
        <taxon>Viridiplantae</taxon>
        <taxon>Streptophyta</taxon>
        <taxon>Embryophyta</taxon>
        <taxon>Tracheophyta</taxon>
        <taxon>Spermatophyta</taxon>
        <taxon>Magnoliopsida</taxon>
        <taxon>Liliopsida</taxon>
        <taxon>Asparagales</taxon>
        <taxon>Orchidaceae</taxon>
        <taxon>Epidendroideae</taxon>
        <taxon>Malaxideae</taxon>
        <taxon>Dendrobiinae</taxon>
        <taxon>Dendrobium</taxon>
    </lineage>
</organism>
<evidence type="ECO:0000313" key="2">
    <source>
        <dbReference type="Proteomes" id="UP001552299"/>
    </source>
</evidence>
<sequence>MRGYMVTGEHLGDDSNYVVHQFLQWYKSWATLYMLKALVEPPTTSYPRAPSERLLRDFLLGTKRALQHNFNGTEDTQKQCDINTVAKLYRGLCWQIHIDD</sequence>
<reference evidence="1 2" key="1">
    <citation type="journal article" date="2024" name="Plant Biotechnol. J.">
        <title>Dendrobium thyrsiflorum genome and its molecular insights into genes involved in important horticultural traits.</title>
        <authorList>
            <person name="Chen B."/>
            <person name="Wang J.Y."/>
            <person name="Zheng P.J."/>
            <person name="Li K.L."/>
            <person name="Liang Y.M."/>
            <person name="Chen X.F."/>
            <person name="Zhang C."/>
            <person name="Zhao X."/>
            <person name="He X."/>
            <person name="Zhang G.Q."/>
            <person name="Liu Z.J."/>
            <person name="Xu Q."/>
        </authorList>
    </citation>
    <scope>NUCLEOTIDE SEQUENCE [LARGE SCALE GENOMIC DNA]</scope>
    <source>
        <strain evidence="1">GZMU011</strain>
    </source>
</reference>
<dbReference type="Proteomes" id="UP001552299">
    <property type="component" value="Unassembled WGS sequence"/>
</dbReference>
<evidence type="ECO:0000313" key="1">
    <source>
        <dbReference type="EMBL" id="KAL0923780.1"/>
    </source>
</evidence>
<keyword evidence="2" id="KW-1185">Reference proteome</keyword>
<dbReference type="EMBL" id="JANQDX010000006">
    <property type="protein sequence ID" value="KAL0923780.1"/>
    <property type="molecule type" value="Genomic_DNA"/>
</dbReference>
<comment type="caution">
    <text evidence="1">The sequence shown here is derived from an EMBL/GenBank/DDBJ whole genome shotgun (WGS) entry which is preliminary data.</text>
</comment>